<organism evidence="4 5">
    <name type="scientific">Leifsonia tongyongensis</name>
    <dbReference type="NCBI Taxonomy" id="1268043"/>
    <lineage>
        <taxon>Bacteria</taxon>
        <taxon>Bacillati</taxon>
        <taxon>Actinomycetota</taxon>
        <taxon>Actinomycetes</taxon>
        <taxon>Micrococcales</taxon>
        <taxon>Microbacteriaceae</taxon>
        <taxon>Leifsonia</taxon>
    </lineage>
</organism>
<reference evidence="4 5" key="1">
    <citation type="journal article" date="2014" name="J. Microbiol.">
        <title>Diaminobutyricibacter tongyongensis gen. nov., sp. nov. and Homoserinibacter gongjuensis gen. nov., sp. nov. belong to the family Microbacteriaceae.</title>
        <authorList>
            <person name="Kim S.J."/>
            <person name="Ahn J.H."/>
            <person name="Weon H.Y."/>
            <person name="Hamada M."/>
            <person name="Suzuki K."/>
            <person name="Kwon S.W."/>
        </authorList>
    </citation>
    <scope>NUCLEOTIDE SEQUENCE [LARGE SCALE GENOMIC DNA]</scope>
    <source>
        <strain evidence="4 5">NBRC 108724</strain>
    </source>
</reference>
<feature type="region of interest" description="Disordered" evidence="1">
    <location>
        <begin position="1"/>
        <end position="20"/>
    </location>
</feature>
<feature type="region of interest" description="Disordered" evidence="1">
    <location>
        <begin position="58"/>
        <end position="85"/>
    </location>
</feature>
<dbReference type="GO" id="GO:0005886">
    <property type="term" value="C:plasma membrane"/>
    <property type="evidence" value="ECO:0007669"/>
    <property type="project" value="InterPro"/>
</dbReference>
<dbReference type="RefSeq" id="WP_163287488.1">
    <property type="nucleotide sequence ID" value="NZ_JAAGWY010000001.1"/>
</dbReference>
<keyword evidence="2" id="KW-0812">Transmembrane</keyword>
<feature type="transmembrane region" description="Helical" evidence="2">
    <location>
        <begin position="99"/>
        <end position="122"/>
    </location>
</feature>
<keyword evidence="2" id="KW-0472">Membrane</keyword>
<evidence type="ECO:0000259" key="3">
    <source>
        <dbReference type="Pfam" id="PF10099"/>
    </source>
</evidence>
<dbReference type="Proteomes" id="UP000474967">
    <property type="component" value="Unassembled WGS sequence"/>
</dbReference>
<evidence type="ECO:0000256" key="1">
    <source>
        <dbReference type="SAM" id="MobiDB-lite"/>
    </source>
</evidence>
<dbReference type="AlphaFoldDB" id="A0A6L9XTD4"/>
<accession>A0A6L9XTD4</accession>
<protein>
    <submittedName>
        <fullName evidence="4">Anti-sigma factor</fullName>
    </submittedName>
</protein>
<dbReference type="EMBL" id="JAAGWY010000001">
    <property type="protein sequence ID" value="NEN04344.1"/>
    <property type="molecule type" value="Genomic_DNA"/>
</dbReference>
<dbReference type="PANTHER" id="PTHR37461:SF1">
    <property type="entry name" value="ANTI-SIGMA-K FACTOR RSKA"/>
    <property type="match status" value="1"/>
</dbReference>
<feature type="domain" description="Anti-sigma K factor RskA C-terminal" evidence="3">
    <location>
        <begin position="103"/>
        <end position="241"/>
    </location>
</feature>
<name>A0A6L9XTD4_9MICO</name>
<dbReference type="GO" id="GO:0006417">
    <property type="term" value="P:regulation of translation"/>
    <property type="evidence" value="ECO:0007669"/>
    <property type="project" value="TreeGrafter"/>
</dbReference>
<evidence type="ECO:0000256" key="2">
    <source>
        <dbReference type="SAM" id="Phobius"/>
    </source>
</evidence>
<keyword evidence="5" id="KW-1185">Reference proteome</keyword>
<sequence length="246" mass="25242">MNDRDDRSQLDAGYRLGAETPEEAADFAEVATELALAVEPVEPPTSLKAGIMAQLGSTRQVTADANREAEAEAPDAQQAPDAVGSAQTRARSRWFTRPVAIVLAAAAAILLFVGGVFVGSALSGHNSFEAQQAASLAQINAAPDVQHATSAVAGGGKATLVWSGEIGKSALVTTGLPELPSDKTYELWYMRGDQAIPAGTMVPSGSGATWRVLDGTMSAGDAVGVTVEPKGGSEKPTTQPIVAIQS</sequence>
<keyword evidence="2" id="KW-1133">Transmembrane helix</keyword>
<dbReference type="Pfam" id="PF10099">
    <property type="entry name" value="RskA_C"/>
    <property type="match status" value="1"/>
</dbReference>
<comment type="caution">
    <text evidence="4">The sequence shown here is derived from an EMBL/GenBank/DDBJ whole genome shotgun (WGS) entry which is preliminary data.</text>
</comment>
<proteinExistence type="predicted"/>
<dbReference type="GO" id="GO:0016989">
    <property type="term" value="F:sigma factor antagonist activity"/>
    <property type="evidence" value="ECO:0007669"/>
    <property type="project" value="TreeGrafter"/>
</dbReference>
<dbReference type="InterPro" id="IPR051474">
    <property type="entry name" value="Anti-sigma-K/W_factor"/>
</dbReference>
<dbReference type="InterPro" id="IPR018764">
    <property type="entry name" value="RskA_C"/>
</dbReference>
<gene>
    <name evidence="4" type="ORF">G3T36_00515</name>
</gene>
<dbReference type="PANTHER" id="PTHR37461">
    <property type="entry name" value="ANTI-SIGMA-K FACTOR RSKA"/>
    <property type="match status" value="1"/>
</dbReference>
<evidence type="ECO:0000313" key="5">
    <source>
        <dbReference type="Proteomes" id="UP000474967"/>
    </source>
</evidence>
<evidence type="ECO:0000313" key="4">
    <source>
        <dbReference type="EMBL" id="NEN04344.1"/>
    </source>
</evidence>